<keyword evidence="5" id="KW-1185">Reference proteome</keyword>
<feature type="signal peptide" evidence="2">
    <location>
        <begin position="1"/>
        <end position="20"/>
    </location>
</feature>
<organism evidence="4 5">
    <name type="scientific">Bosea lupini</name>
    <dbReference type="NCBI Taxonomy" id="1036779"/>
    <lineage>
        <taxon>Bacteria</taxon>
        <taxon>Pseudomonadati</taxon>
        <taxon>Pseudomonadota</taxon>
        <taxon>Alphaproteobacteria</taxon>
        <taxon>Hyphomicrobiales</taxon>
        <taxon>Boseaceae</taxon>
        <taxon>Bosea</taxon>
    </lineage>
</organism>
<dbReference type="EMBL" id="FOAN01000012">
    <property type="protein sequence ID" value="SEM47122.1"/>
    <property type="molecule type" value="Genomic_DNA"/>
</dbReference>
<gene>
    <name evidence="4" type="ORF">SAMN04515666_11230</name>
</gene>
<dbReference type="Gene3D" id="1.20.1260.10">
    <property type="match status" value="1"/>
</dbReference>
<dbReference type="Pfam" id="PF03713">
    <property type="entry name" value="DUF305"/>
    <property type="match status" value="1"/>
</dbReference>
<dbReference type="InterPro" id="IPR005183">
    <property type="entry name" value="DUF305_CopM-like"/>
</dbReference>
<sequence>MTRSISIALGLLALAGPALAQSSHQGHGAAPAPDTAPMGQMGMGMGMMNMESMQTMMKTMMPSPGDAASTKDFKSADMKMMQDMAVPYTGNADIDFRAKMIPHHQGAIDMAKVALAHAKDETTKALAVQIIKDQEREIAEMREWLSKNPPK</sequence>
<dbReference type="PANTHER" id="PTHR36933:SF1">
    <property type="entry name" value="SLL0788 PROTEIN"/>
    <property type="match status" value="1"/>
</dbReference>
<proteinExistence type="predicted"/>
<dbReference type="AlphaFoldDB" id="A0A1H7YLK5"/>
<dbReference type="PANTHER" id="PTHR36933">
    <property type="entry name" value="SLL0788 PROTEIN"/>
    <property type="match status" value="1"/>
</dbReference>
<name>A0A1H7YLK5_9HYPH</name>
<evidence type="ECO:0000256" key="1">
    <source>
        <dbReference type="SAM" id="MobiDB-lite"/>
    </source>
</evidence>
<protein>
    <recommendedName>
        <fullName evidence="3">DUF305 domain-containing protein</fullName>
    </recommendedName>
</protein>
<dbReference type="Proteomes" id="UP000199664">
    <property type="component" value="Unassembled WGS sequence"/>
</dbReference>
<feature type="domain" description="DUF305" evidence="3">
    <location>
        <begin position="51"/>
        <end position="145"/>
    </location>
</feature>
<feature type="region of interest" description="Disordered" evidence="1">
    <location>
        <begin position="22"/>
        <end position="42"/>
    </location>
</feature>
<dbReference type="InterPro" id="IPR012347">
    <property type="entry name" value="Ferritin-like"/>
</dbReference>
<keyword evidence="2" id="KW-0732">Signal</keyword>
<dbReference type="STRING" id="1036779.SAMN04515666_11230"/>
<evidence type="ECO:0000259" key="3">
    <source>
        <dbReference type="Pfam" id="PF03713"/>
    </source>
</evidence>
<accession>A0A1H7YLK5</accession>
<evidence type="ECO:0000256" key="2">
    <source>
        <dbReference type="SAM" id="SignalP"/>
    </source>
</evidence>
<evidence type="ECO:0000313" key="4">
    <source>
        <dbReference type="EMBL" id="SEM47122.1"/>
    </source>
</evidence>
<evidence type="ECO:0000313" key="5">
    <source>
        <dbReference type="Proteomes" id="UP000199664"/>
    </source>
</evidence>
<reference evidence="5" key="1">
    <citation type="submission" date="2016-10" db="EMBL/GenBank/DDBJ databases">
        <authorList>
            <person name="Varghese N."/>
            <person name="Submissions S."/>
        </authorList>
    </citation>
    <scope>NUCLEOTIDE SEQUENCE [LARGE SCALE GENOMIC DNA]</scope>
    <source>
        <strain evidence="5">LMG 26383,CCUG 61248,R- 45681</strain>
    </source>
</reference>
<feature type="chain" id="PRO_5011553946" description="DUF305 domain-containing protein" evidence="2">
    <location>
        <begin position="21"/>
        <end position="151"/>
    </location>
</feature>
<dbReference type="OrthoDB" id="517560at2"/>